<proteinExistence type="predicted"/>
<dbReference type="PANTHER" id="PTHR33472">
    <property type="entry name" value="OS01G0106600 PROTEIN"/>
    <property type="match status" value="1"/>
</dbReference>
<feature type="compositionally biased region" description="Basic and acidic residues" evidence="1">
    <location>
        <begin position="132"/>
        <end position="164"/>
    </location>
</feature>
<reference evidence="2 3" key="1">
    <citation type="journal article" date="2023" name="G3 (Bethesda)">
        <title>A chromosome-length genome assembly and annotation of blackberry (Rubus argutus, cv. 'Hillquist').</title>
        <authorList>
            <person name="Bruna T."/>
            <person name="Aryal R."/>
            <person name="Dudchenko O."/>
            <person name="Sargent D.J."/>
            <person name="Mead D."/>
            <person name="Buti M."/>
            <person name="Cavallini A."/>
            <person name="Hytonen T."/>
            <person name="Andres J."/>
            <person name="Pham M."/>
            <person name="Weisz D."/>
            <person name="Mascagni F."/>
            <person name="Usai G."/>
            <person name="Natali L."/>
            <person name="Bassil N."/>
            <person name="Fernandez G.E."/>
            <person name="Lomsadze A."/>
            <person name="Armour M."/>
            <person name="Olukolu B."/>
            <person name="Poorten T."/>
            <person name="Britton C."/>
            <person name="Davik J."/>
            <person name="Ashrafi H."/>
            <person name="Aiden E.L."/>
            <person name="Borodovsky M."/>
            <person name="Worthington M."/>
        </authorList>
    </citation>
    <scope>NUCLEOTIDE SEQUENCE [LARGE SCALE GENOMIC DNA]</scope>
    <source>
        <strain evidence="2">PI 553951</strain>
    </source>
</reference>
<gene>
    <name evidence="2" type="ORF">M0R45_023691</name>
</gene>
<protein>
    <submittedName>
        <fullName evidence="2">Uncharacterized protein</fullName>
    </submittedName>
</protein>
<organism evidence="2 3">
    <name type="scientific">Rubus argutus</name>
    <name type="common">Southern blackberry</name>
    <dbReference type="NCBI Taxonomy" id="59490"/>
    <lineage>
        <taxon>Eukaryota</taxon>
        <taxon>Viridiplantae</taxon>
        <taxon>Streptophyta</taxon>
        <taxon>Embryophyta</taxon>
        <taxon>Tracheophyta</taxon>
        <taxon>Spermatophyta</taxon>
        <taxon>Magnoliopsida</taxon>
        <taxon>eudicotyledons</taxon>
        <taxon>Gunneridae</taxon>
        <taxon>Pentapetalae</taxon>
        <taxon>rosids</taxon>
        <taxon>fabids</taxon>
        <taxon>Rosales</taxon>
        <taxon>Rosaceae</taxon>
        <taxon>Rosoideae</taxon>
        <taxon>Rosoideae incertae sedis</taxon>
        <taxon>Rubus</taxon>
    </lineage>
</organism>
<dbReference type="AlphaFoldDB" id="A0AAW1WP31"/>
<dbReference type="PANTHER" id="PTHR33472:SF28">
    <property type="entry name" value="BROMO AND FHA DOMAIN-CONTAINING PROTEIN DDB_G0267958"/>
    <property type="match status" value="1"/>
</dbReference>
<evidence type="ECO:0000313" key="3">
    <source>
        <dbReference type="Proteomes" id="UP001457282"/>
    </source>
</evidence>
<evidence type="ECO:0000313" key="2">
    <source>
        <dbReference type="EMBL" id="KAK9926461.1"/>
    </source>
</evidence>
<feature type="region of interest" description="Disordered" evidence="1">
    <location>
        <begin position="56"/>
        <end position="93"/>
    </location>
</feature>
<sequence>MQTETGKPTAHKQLDREIRDMVSSITNRVTELHKSGSAQGHEEEDEHGMRIITLAGNNTGATMRSELDDPHEKRKHGLGHHQGLQNGEPEGLSTYVNSNFQAINNSLMMGGSYTTNDPGVHLDISDFMEPYGHNKPDKKGWKGKKKEKESFQSDHHHEHDDERA</sequence>
<feature type="region of interest" description="Disordered" evidence="1">
    <location>
        <begin position="127"/>
        <end position="164"/>
    </location>
</feature>
<dbReference type="Proteomes" id="UP001457282">
    <property type="component" value="Unassembled WGS sequence"/>
</dbReference>
<accession>A0AAW1WP31</accession>
<dbReference type="EMBL" id="JBEDUW010000005">
    <property type="protein sequence ID" value="KAK9926461.1"/>
    <property type="molecule type" value="Genomic_DNA"/>
</dbReference>
<evidence type="ECO:0000256" key="1">
    <source>
        <dbReference type="SAM" id="MobiDB-lite"/>
    </source>
</evidence>
<name>A0AAW1WP31_RUBAR</name>
<keyword evidence="3" id="KW-1185">Reference proteome</keyword>
<comment type="caution">
    <text evidence="2">The sequence shown here is derived from an EMBL/GenBank/DDBJ whole genome shotgun (WGS) entry which is preliminary data.</text>
</comment>